<protein>
    <submittedName>
        <fullName evidence="1">Uncharacterized protein</fullName>
    </submittedName>
</protein>
<proteinExistence type="predicted"/>
<reference evidence="1" key="1">
    <citation type="journal article" date="2014" name="Front. Microbiol.">
        <title>High frequency of phylogenetically diverse reductive dehalogenase-homologous genes in deep subseafloor sedimentary metagenomes.</title>
        <authorList>
            <person name="Kawai M."/>
            <person name="Futagami T."/>
            <person name="Toyoda A."/>
            <person name="Takaki Y."/>
            <person name="Nishi S."/>
            <person name="Hori S."/>
            <person name="Arai W."/>
            <person name="Tsubouchi T."/>
            <person name="Morono Y."/>
            <person name="Uchiyama I."/>
            <person name="Ito T."/>
            <person name="Fujiyama A."/>
            <person name="Inagaki F."/>
            <person name="Takami H."/>
        </authorList>
    </citation>
    <scope>NUCLEOTIDE SEQUENCE</scope>
    <source>
        <strain evidence="1">Expedition CK06-06</strain>
    </source>
</reference>
<dbReference type="EMBL" id="BART01010237">
    <property type="protein sequence ID" value="GAG86857.1"/>
    <property type="molecule type" value="Genomic_DNA"/>
</dbReference>
<gene>
    <name evidence="1" type="ORF">S01H4_22359</name>
</gene>
<name>X1C0H3_9ZZZZ</name>
<feature type="non-terminal residue" evidence="1">
    <location>
        <position position="1"/>
    </location>
</feature>
<dbReference type="AlphaFoldDB" id="X1C0H3"/>
<accession>X1C0H3</accession>
<organism evidence="1">
    <name type="scientific">marine sediment metagenome</name>
    <dbReference type="NCBI Taxonomy" id="412755"/>
    <lineage>
        <taxon>unclassified sequences</taxon>
        <taxon>metagenomes</taxon>
        <taxon>ecological metagenomes</taxon>
    </lineage>
</organism>
<sequence length="103" mass="12947">NDKPHEKNMTNYETLYYQLCQRFNFIEFKEVNVKHLYSRIKEEYQWLKNWKNAILWKTKTKSKRQIQNDLHKFVFMKNYYFALDFSTKTIFKENSNYDGIEFY</sequence>
<evidence type="ECO:0000313" key="1">
    <source>
        <dbReference type="EMBL" id="GAG86857.1"/>
    </source>
</evidence>
<comment type="caution">
    <text evidence="1">The sequence shown here is derived from an EMBL/GenBank/DDBJ whole genome shotgun (WGS) entry which is preliminary data.</text>
</comment>